<gene>
    <name evidence="1" type="ORF">CVLEPA_LOCUS31426</name>
</gene>
<dbReference type="InterPro" id="IPR013924">
    <property type="entry name" value="RNase_H2_suC"/>
</dbReference>
<accession>A0ABP0H2F1</accession>
<sequence>MSINLNIHDKNLTSNSILHHLPCKIQANEEANVKSYFKPKKSLEGEKQCLSATFRGRPLDGKDIALPEGYVGVIVMEKNKPFSEEKLRSFDAVGCFKNFTQWYLDSQYTSENSIDMVCQTWATSITSAIHSPIDPKKLPCD</sequence>
<dbReference type="Gene3D" id="2.40.128.680">
    <property type="match status" value="1"/>
</dbReference>
<name>A0ABP0H2F1_CLALP</name>
<reference evidence="1 2" key="1">
    <citation type="submission" date="2024-02" db="EMBL/GenBank/DDBJ databases">
        <authorList>
            <person name="Daric V."/>
            <person name="Darras S."/>
        </authorList>
    </citation>
    <scope>NUCLEOTIDE SEQUENCE [LARGE SCALE GENOMIC DNA]</scope>
</reference>
<organism evidence="1 2">
    <name type="scientific">Clavelina lepadiformis</name>
    <name type="common">Light-bulb sea squirt</name>
    <name type="synonym">Ascidia lepadiformis</name>
    <dbReference type="NCBI Taxonomy" id="159417"/>
    <lineage>
        <taxon>Eukaryota</taxon>
        <taxon>Metazoa</taxon>
        <taxon>Chordata</taxon>
        <taxon>Tunicata</taxon>
        <taxon>Ascidiacea</taxon>
        <taxon>Aplousobranchia</taxon>
        <taxon>Clavelinidae</taxon>
        <taxon>Clavelina</taxon>
    </lineage>
</organism>
<dbReference type="PANTHER" id="PTHR47204">
    <property type="entry name" value="OS02G0168900 PROTEIN"/>
    <property type="match status" value="1"/>
</dbReference>
<evidence type="ECO:0000313" key="2">
    <source>
        <dbReference type="Proteomes" id="UP001642483"/>
    </source>
</evidence>
<protein>
    <submittedName>
        <fullName evidence="1">Uncharacterized protein</fullName>
    </submittedName>
</protein>
<proteinExistence type="predicted"/>
<keyword evidence="2" id="KW-1185">Reference proteome</keyword>
<dbReference type="Pfam" id="PF08615">
    <property type="entry name" value="RNase_H2_suC"/>
    <property type="match status" value="1"/>
</dbReference>
<dbReference type="CDD" id="cd09271">
    <property type="entry name" value="RNase_H2-C"/>
    <property type="match status" value="1"/>
</dbReference>
<comment type="caution">
    <text evidence="1">The sequence shown here is derived from an EMBL/GenBank/DDBJ whole genome shotgun (WGS) entry which is preliminary data.</text>
</comment>
<evidence type="ECO:0000313" key="1">
    <source>
        <dbReference type="EMBL" id="CAK8697947.1"/>
    </source>
</evidence>
<dbReference type="Proteomes" id="UP001642483">
    <property type="component" value="Unassembled WGS sequence"/>
</dbReference>
<dbReference type="EMBL" id="CAWYQH010000174">
    <property type="protein sequence ID" value="CAK8697947.1"/>
    <property type="molecule type" value="Genomic_DNA"/>
</dbReference>
<dbReference type="PANTHER" id="PTHR47204:SF1">
    <property type="entry name" value="RIBONUCLEASE H2 SUBUNIT C"/>
    <property type="match status" value="1"/>
</dbReference>